<dbReference type="InterPro" id="IPR001506">
    <property type="entry name" value="Peptidase_M12A"/>
</dbReference>
<evidence type="ECO:0000256" key="2">
    <source>
        <dbReference type="PROSITE-ProRule" id="PRU01211"/>
    </source>
</evidence>
<reference evidence="5" key="1">
    <citation type="submission" date="2023-07" db="EMBL/GenBank/DDBJ databases">
        <authorList>
            <consortium name="CYATHOMIX"/>
        </authorList>
    </citation>
    <scope>NUCLEOTIDE SEQUENCE</scope>
    <source>
        <strain evidence="5">N/A</strain>
    </source>
</reference>
<dbReference type="SUPFAM" id="SSF55486">
    <property type="entry name" value="Metalloproteases ('zincins'), catalytic domain"/>
    <property type="match status" value="1"/>
</dbReference>
<feature type="domain" description="Peptidase M12A" evidence="4">
    <location>
        <begin position="80"/>
        <end position="275"/>
    </location>
</feature>
<dbReference type="GO" id="GO:0006508">
    <property type="term" value="P:proteolysis"/>
    <property type="evidence" value="ECO:0007669"/>
    <property type="project" value="UniProtKB-KW"/>
</dbReference>
<dbReference type="AlphaFoldDB" id="A0AA36M6X7"/>
<evidence type="ECO:0000313" key="6">
    <source>
        <dbReference type="Proteomes" id="UP001176961"/>
    </source>
</evidence>
<evidence type="ECO:0000259" key="4">
    <source>
        <dbReference type="PROSITE" id="PS51864"/>
    </source>
</evidence>
<keyword evidence="2 3" id="KW-0862">Zinc</keyword>
<dbReference type="EC" id="3.4.24.-" evidence="3"/>
<dbReference type="InterPro" id="IPR024079">
    <property type="entry name" value="MetalloPept_cat_dom_sf"/>
</dbReference>
<keyword evidence="3" id="KW-0482">Metalloprotease</keyword>
<sequence>MSYWESSSVKMLFLLFVFVPLADAVTTPSNDVQTHLPDQSLLNTPAVPIKTVRSSQLGGSDEANKRSVGAVKRSHFKGLVLPRDQWASGLWPKGEVPYEMSPKYTSQERRKMRLAMKAFRKHTCIKFRPRTPSDMYYLSISNDGGKNGKAECRSEVGRQTNKGSRTPEGKFKTMMYLQHNCFDQSTLLHKLMHVIGFPHEHQREDRNPILNAVHKSDPYWNDWYHKTFPRTDAYYMGNYDPESIMHHSFPNFKNYERQYFSKSDIKNINKLYNCSGSIFL</sequence>
<feature type="binding site" evidence="2">
    <location>
        <position position="189"/>
    </location>
    <ligand>
        <name>Zn(2+)</name>
        <dbReference type="ChEBI" id="CHEBI:29105"/>
        <note>catalytic</note>
    </ligand>
</feature>
<keyword evidence="6" id="KW-1185">Reference proteome</keyword>
<dbReference type="PANTHER" id="PTHR10127:SF795">
    <property type="entry name" value="METALLOENDOPEPTIDASE-RELATED"/>
    <property type="match status" value="1"/>
</dbReference>
<name>A0AA36M6X7_CYLNA</name>
<accession>A0AA36M6X7</accession>
<organism evidence="5 6">
    <name type="scientific">Cylicocyclus nassatus</name>
    <name type="common">Nematode worm</name>
    <dbReference type="NCBI Taxonomy" id="53992"/>
    <lineage>
        <taxon>Eukaryota</taxon>
        <taxon>Metazoa</taxon>
        <taxon>Ecdysozoa</taxon>
        <taxon>Nematoda</taxon>
        <taxon>Chromadorea</taxon>
        <taxon>Rhabditida</taxon>
        <taxon>Rhabditina</taxon>
        <taxon>Rhabditomorpha</taxon>
        <taxon>Strongyloidea</taxon>
        <taxon>Strongylidae</taxon>
        <taxon>Cylicocyclus</taxon>
    </lineage>
</organism>
<proteinExistence type="predicted"/>
<dbReference type="PRINTS" id="PR00480">
    <property type="entry name" value="ASTACIN"/>
</dbReference>
<evidence type="ECO:0000256" key="1">
    <source>
        <dbReference type="ARBA" id="ARBA00023157"/>
    </source>
</evidence>
<keyword evidence="1" id="KW-1015">Disulfide bond</keyword>
<dbReference type="SMART" id="SM00235">
    <property type="entry name" value="ZnMc"/>
    <property type="match status" value="1"/>
</dbReference>
<evidence type="ECO:0000256" key="3">
    <source>
        <dbReference type="RuleBase" id="RU361183"/>
    </source>
</evidence>
<comment type="cofactor">
    <cofactor evidence="2 3">
        <name>Zn(2+)</name>
        <dbReference type="ChEBI" id="CHEBI:29105"/>
    </cofactor>
    <text evidence="2 3">Binds 1 zinc ion per subunit.</text>
</comment>
<keyword evidence="3" id="KW-0378">Hydrolase</keyword>
<dbReference type="EMBL" id="CATQJL010000305">
    <property type="protein sequence ID" value="CAJ0601414.1"/>
    <property type="molecule type" value="Genomic_DNA"/>
</dbReference>
<dbReference type="Pfam" id="PF01400">
    <property type="entry name" value="Astacin"/>
    <property type="match status" value="1"/>
</dbReference>
<dbReference type="Gene3D" id="3.40.390.10">
    <property type="entry name" value="Collagenase (Catalytic Domain)"/>
    <property type="match status" value="1"/>
</dbReference>
<evidence type="ECO:0000313" key="5">
    <source>
        <dbReference type="EMBL" id="CAJ0601414.1"/>
    </source>
</evidence>
<keyword evidence="3" id="KW-0645">Protease</keyword>
<dbReference type="Proteomes" id="UP001176961">
    <property type="component" value="Unassembled WGS sequence"/>
</dbReference>
<dbReference type="GO" id="GO:0004222">
    <property type="term" value="F:metalloendopeptidase activity"/>
    <property type="evidence" value="ECO:0007669"/>
    <property type="project" value="UniProtKB-UniRule"/>
</dbReference>
<keyword evidence="2 3" id="KW-0479">Metal-binding</keyword>
<comment type="caution">
    <text evidence="2">Lacks conserved residue(s) required for the propagation of feature annotation.</text>
</comment>
<dbReference type="PANTHER" id="PTHR10127">
    <property type="entry name" value="DISCOIDIN, CUB, EGF, LAMININ , AND ZINC METALLOPROTEASE DOMAIN CONTAINING"/>
    <property type="match status" value="1"/>
</dbReference>
<protein>
    <recommendedName>
        <fullName evidence="3">Metalloendopeptidase</fullName>
        <ecNumber evidence="3">3.4.24.-</ecNumber>
    </recommendedName>
</protein>
<feature type="binding site" evidence="2">
    <location>
        <position position="193"/>
    </location>
    <ligand>
        <name>Zn(2+)</name>
        <dbReference type="ChEBI" id="CHEBI:29105"/>
        <note>catalytic</note>
    </ligand>
</feature>
<comment type="caution">
    <text evidence="5">The sequence shown here is derived from an EMBL/GenBank/DDBJ whole genome shotgun (WGS) entry which is preliminary data.</text>
</comment>
<dbReference type="PROSITE" id="PS51864">
    <property type="entry name" value="ASTACIN"/>
    <property type="match status" value="1"/>
</dbReference>
<feature type="binding site" evidence="2">
    <location>
        <position position="199"/>
    </location>
    <ligand>
        <name>Zn(2+)</name>
        <dbReference type="ChEBI" id="CHEBI:29105"/>
        <note>catalytic</note>
    </ligand>
</feature>
<dbReference type="GO" id="GO:0008270">
    <property type="term" value="F:zinc ion binding"/>
    <property type="evidence" value="ECO:0007669"/>
    <property type="project" value="UniProtKB-UniRule"/>
</dbReference>
<gene>
    <name evidence="5" type="ORF">CYNAS_LOCUS13397</name>
</gene>
<dbReference type="InterPro" id="IPR006026">
    <property type="entry name" value="Peptidase_Metallo"/>
</dbReference>